<keyword evidence="2" id="KW-1133">Transmembrane helix</keyword>
<reference evidence="3" key="1">
    <citation type="submission" date="2021-01" db="EMBL/GenBank/DDBJ databases">
        <title>Whole genome shotgun sequence of Rhizocola hellebori NBRC 109834.</title>
        <authorList>
            <person name="Komaki H."/>
            <person name="Tamura T."/>
        </authorList>
    </citation>
    <scope>NUCLEOTIDE SEQUENCE</scope>
    <source>
        <strain evidence="3">NBRC 109834</strain>
    </source>
</reference>
<dbReference type="Proteomes" id="UP000612899">
    <property type="component" value="Unassembled WGS sequence"/>
</dbReference>
<comment type="caution">
    <text evidence="3">The sequence shown here is derived from an EMBL/GenBank/DDBJ whole genome shotgun (WGS) entry which is preliminary data.</text>
</comment>
<keyword evidence="2" id="KW-0812">Transmembrane</keyword>
<evidence type="ECO:0000313" key="3">
    <source>
        <dbReference type="EMBL" id="GIH04780.1"/>
    </source>
</evidence>
<dbReference type="EMBL" id="BONY01000014">
    <property type="protein sequence ID" value="GIH04780.1"/>
    <property type="molecule type" value="Genomic_DNA"/>
</dbReference>
<sequence>MNESVKAGLVAVSVAASGVLLGLVWYLVAPPLPLMKVDGDRLAFVSPEPEQPVAADGWFTILGFAFGIIAAVLVWVLVRRVRGPLQLAALTFGALGAGYVAFLVGTNINTSFPERRAQAEVNEIIERPAELSAANMRVCLPLSDRCFSVRSGNLLVPALGSVVGYSLLAGWSSWPSLRREEEEAERLSFEMAQDQAETGSPEPPESPGPERSPGPAA</sequence>
<feature type="compositionally biased region" description="Pro residues" evidence="1">
    <location>
        <begin position="201"/>
        <end position="217"/>
    </location>
</feature>
<accession>A0A8J3VFS4</accession>
<feature type="transmembrane region" description="Helical" evidence="2">
    <location>
        <begin position="85"/>
        <end position="105"/>
    </location>
</feature>
<dbReference type="InterPro" id="IPR021213">
    <property type="entry name" value="DUF2567"/>
</dbReference>
<protein>
    <recommendedName>
        <fullName evidence="5">DUF2567 domain-containing protein</fullName>
    </recommendedName>
</protein>
<feature type="transmembrane region" description="Helical" evidence="2">
    <location>
        <begin position="7"/>
        <end position="28"/>
    </location>
</feature>
<evidence type="ECO:0000256" key="1">
    <source>
        <dbReference type="SAM" id="MobiDB-lite"/>
    </source>
</evidence>
<dbReference type="Pfam" id="PF10821">
    <property type="entry name" value="DUF2567"/>
    <property type="match status" value="1"/>
</dbReference>
<feature type="transmembrane region" description="Helical" evidence="2">
    <location>
        <begin position="57"/>
        <end position="78"/>
    </location>
</feature>
<keyword evidence="2" id="KW-0472">Membrane</keyword>
<organism evidence="3 4">
    <name type="scientific">Rhizocola hellebori</name>
    <dbReference type="NCBI Taxonomy" id="1392758"/>
    <lineage>
        <taxon>Bacteria</taxon>
        <taxon>Bacillati</taxon>
        <taxon>Actinomycetota</taxon>
        <taxon>Actinomycetes</taxon>
        <taxon>Micromonosporales</taxon>
        <taxon>Micromonosporaceae</taxon>
        <taxon>Rhizocola</taxon>
    </lineage>
</organism>
<evidence type="ECO:0000313" key="4">
    <source>
        <dbReference type="Proteomes" id="UP000612899"/>
    </source>
</evidence>
<name>A0A8J3VFS4_9ACTN</name>
<keyword evidence="4" id="KW-1185">Reference proteome</keyword>
<evidence type="ECO:0000256" key="2">
    <source>
        <dbReference type="SAM" id="Phobius"/>
    </source>
</evidence>
<proteinExistence type="predicted"/>
<gene>
    <name evidence="3" type="ORF">Rhe02_28470</name>
</gene>
<evidence type="ECO:0008006" key="5">
    <source>
        <dbReference type="Google" id="ProtNLM"/>
    </source>
</evidence>
<dbReference type="AlphaFoldDB" id="A0A8J3VFS4"/>
<feature type="region of interest" description="Disordered" evidence="1">
    <location>
        <begin position="182"/>
        <end position="217"/>
    </location>
</feature>
<dbReference type="RefSeq" id="WP_203908644.1">
    <property type="nucleotide sequence ID" value="NZ_BONY01000014.1"/>
</dbReference>